<dbReference type="EMBL" id="PEZX01000012">
    <property type="protein sequence ID" value="PIS07188.1"/>
    <property type="molecule type" value="Genomic_DNA"/>
</dbReference>
<gene>
    <name evidence="3" type="ORF">COT79_00645</name>
</gene>
<dbReference type="GO" id="GO:0043107">
    <property type="term" value="P:type IV pilus-dependent motility"/>
    <property type="evidence" value="ECO:0007669"/>
    <property type="project" value="InterPro"/>
</dbReference>
<accession>A0A2M6R9B1</accession>
<evidence type="ECO:0000256" key="1">
    <source>
        <dbReference type="SAM" id="MobiDB-lite"/>
    </source>
</evidence>
<comment type="caution">
    <text evidence="3">The sequence shown here is derived from an EMBL/GenBank/DDBJ whole genome shotgun (WGS) entry which is preliminary data.</text>
</comment>
<keyword evidence="2" id="KW-1133">Transmembrane helix</keyword>
<dbReference type="InterPro" id="IPR007445">
    <property type="entry name" value="PilO"/>
</dbReference>
<dbReference type="AlphaFoldDB" id="A0A2M6R9B1"/>
<dbReference type="Gene3D" id="3.30.70.60">
    <property type="match status" value="1"/>
</dbReference>
<dbReference type="Proteomes" id="UP000231162">
    <property type="component" value="Unassembled WGS sequence"/>
</dbReference>
<feature type="compositionally biased region" description="Polar residues" evidence="1">
    <location>
        <begin position="203"/>
        <end position="214"/>
    </location>
</feature>
<feature type="region of interest" description="Disordered" evidence="1">
    <location>
        <begin position="182"/>
        <end position="214"/>
    </location>
</feature>
<keyword evidence="2" id="KW-0472">Membrane</keyword>
<name>A0A2M6R9B1_9BACT</name>
<evidence type="ECO:0000313" key="3">
    <source>
        <dbReference type="EMBL" id="PIS07188.1"/>
    </source>
</evidence>
<dbReference type="GO" id="GO:0043683">
    <property type="term" value="P:type IV pilus assembly"/>
    <property type="evidence" value="ECO:0007669"/>
    <property type="project" value="InterPro"/>
</dbReference>
<organism evidence="3 4">
    <name type="scientific">Candidatus Berkelbacteria bacterium CG10_big_fil_rev_8_21_14_0_10_43_14</name>
    <dbReference type="NCBI Taxonomy" id="1974515"/>
    <lineage>
        <taxon>Bacteria</taxon>
        <taxon>Candidatus Berkelbacteria</taxon>
    </lineage>
</organism>
<evidence type="ECO:0000256" key="2">
    <source>
        <dbReference type="SAM" id="Phobius"/>
    </source>
</evidence>
<feature type="transmembrane region" description="Helical" evidence="2">
    <location>
        <begin position="6"/>
        <end position="25"/>
    </location>
</feature>
<evidence type="ECO:0000313" key="4">
    <source>
        <dbReference type="Proteomes" id="UP000231162"/>
    </source>
</evidence>
<keyword evidence="2" id="KW-0812">Transmembrane</keyword>
<reference evidence="4" key="1">
    <citation type="submission" date="2017-09" db="EMBL/GenBank/DDBJ databases">
        <title>Depth-based differentiation of microbial function through sediment-hosted aquifers and enrichment of novel symbionts in the deep terrestrial subsurface.</title>
        <authorList>
            <person name="Probst A.J."/>
            <person name="Ladd B."/>
            <person name="Jarett J.K."/>
            <person name="Geller-Mcgrath D.E."/>
            <person name="Sieber C.M.K."/>
            <person name="Emerson J.B."/>
            <person name="Anantharaman K."/>
            <person name="Thomas B.C."/>
            <person name="Malmstrom R."/>
            <person name="Stieglmeier M."/>
            <person name="Klingl A."/>
            <person name="Woyke T."/>
            <person name="Ryan C.M."/>
            <person name="Banfield J.F."/>
        </authorList>
    </citation>
    <scope>NUCLEOTIDE SEQUENCE [LARGE SCALE GENOMIC DNA]</scope>
</reference>
<sequence>MTKQHQTLAVAGATIVSIVLIYFGIMPKMNALKGLTMQAQAKSQEADVLTAQVNDLKKFSTELTQNAVLFNTLKVALPAEPKIDEAFIMINEIAHASGVELSNVQPKSNSAGAGDLQLSLSATGDFESLIRFTQNLRSNQRPTIVKNVSISAKATSDTGDGQKTTQLSGSFDIAMATSAQAQTTASGTSTTGGGDNAAGASTPTTMPSSTNEAL</sequence>
<proteinExistence type="predicted"/>
<dbReference type="InterPro" id="IPR014717">
    <property type="entry name" value="Transl_elong_EF1B/ribsomal_bS6"/>
</dbReference>
<protein>
    <submittedName>
        <fullName evidence="3">Uncharacterized protein</fullName>
    </submittedName>
</protein>
<dbReference type="Pfam" id="PF04350">
    <property type="entry name" value="PilO"/>
    <property type="match status" value="1"/>
</dbReference>